<dbReference type="Gene3D" id="3.40.50.510">
    <property type="entry name" value="Phosphotransferase system, mannose-type IIA component"/>
    <property type="match status" value="1"/>
</dbReference>
<dbReference type="GO" id="GO:0019563">
    <property type="term" value="P:glycerol catabolic process"/>
    <property type="evidence" value="ECO:0007669"/>
    <property type="project" value="InterPro"/>
</dbReference>
<dbReference type="PROSITE" id="PS51096">
    <property type="entry name" value="PTS_EIIA_TYPE_4"/>
    <property type="match status" value="1"/>
</dbReference>
<evidence type="ECO:0000313" key="12">
    <source>
        <dbReference type="Proteomes" id="UP000043005"/>
    </source>
</evidence>
<evidence type="ECO:0000313" key="11">
    <source>
        <dbReference type="Proteomes" id="UP000040910"/>
    </source>
</evidence>
<dbReference type="EC" id="2.7.1.121" evidence="3"/>
<dbReference type="GO" id="GO:0016020">
    <property type="term" value="C:membrane"/>
    <property type="evidence" value="ECO:0007669"/>
    <property type="project" value="InterPro"/>
</dbReference>
<dbReference type="InterPro" id="IPR004701">
    <property type="entry name" value="PTS_EIIA_man-typ"/>
</dbReference>
<name>A0A0T8JZF1_STREE</name>
<dbReference type="AlphaFoldDB" id="A0A0T8JZF1"/>
<dbReference type="Proteomes" id="UP000043005">
    <property type="component" value="Unassembled WGS sequence"/>
</dbReference>
<dbReference type="NCBIfam" id="TIGR02364">
    <property type="entry name" value="dha_pts"/>
    <property type="match status" value="1"/>
</dbReference>
<feature type="domain" description="PTS EIIA type-4" evidence="6">
    <location>
        <begin position="5"/>
        <end position="126"/>
    </location>
</feature>
<accession>A0A0T8JZF1</accession>
<protein>
    <recommendedName>
        <fullName evidence="3">phosphoenolpyruvate--glycerone phosphotransferase</fullName>
        <ecNumber evidence="3">2.7.1.121</ecNumber>
    </recommendedName>
</protein>
<sequence length="126" mass="13311">MESIGIGLVIVSHSKHIAEGVVELISKVAKDVPITYVGGTEGGGIGTSFDQVDRVVSENPADTLLVFFDLGSAKMNLKMVTDFSDKSIIINRVPIVEGAYNAAALLQAGAELSVIQIQLAELEINK</sequence>
<keyword evidence="4 10" id="KW-0808">Transferase</keyword>
<comment type="function">
    <text evidence="2">Component of the dihydroxyacetone kinase complex, which is responsible for the phosphoenolpyruvate (PEP)-dependent phosphorylation of dihydroxyacetone. DhaM serves as the phosphoryl donor. Is phosphorylated by phosphoenolpyruvate in an EI- and HPr-dependent reaction, and a phosphorelay system on histidine residues finally leads to phosphoryl transfer to DhaL and dihydroxyacetone.</text>
</comment>
<dbReference type="SUPFAM" id="SSF53062">
    <property type="entry name" value="PTS system fructose IIA component-like"/>
    <property type="match status" value="1"/>
</dbReference>
<dbReference type="Pfam" id="PF03610">
    <property type="entry name" value="EIIA-man"/>
    <property type="match status" value="1"/>
</dbReference>
<evidence type="ECO:0000256" key="4">
    <source>
        <dbReference type="ARBA" id="ARBA00022679"/>
    </source>
</evidence>
<comment type="caution">
    <text evidence="10">The sequence shown here is derived from an EMBL/GenBank/DDBJ whole genome shotgun (WGS) entry which is preliminary data.</text>
</comment>
<dbReference type="Proteomes" id="UP000358702">
    <property type="component" value="Unassembled WGS sequence"/>
</dbReference>
<dbReference type="InterPro" id="IPR039643">
    <property type="entry name" value="DhaM"/>
</dbReference>
<dbReference type="GO" id="GO:0047324">
    <property type="term" value="F:phosphoenolpyruvate-glycerone phosphotransferase activity"/>
    <property type="evidence" value="ECO:0007669"/>
    <property type="project" value="UniProtKB-EC"/>
</dbReference>
<evidence type="ECO:0000259" key="6">
    <source>
        <dbReference type="PROSITE" id="PS51096"/>
    </source>
</evidence>
<dbReference type="Proteomes" id="UP000040910">
    <property type="component" value="Unassembled WGS sequence"/>
</dbReference>
<dbReference type="GO" id="GO:0009401">
    <property type="term" value="P:phosphoenolpyruvate-dependent sugar phosphotransferase system"/>
    <property type="evidence" value="ECO:0007669"/>
    <property type="project" value="InterPro"/>
</dbReference>
<comment type="catalytic activity">
    <reaction evidence="1">
        <text>dihydroxyacetone + phosphoenolpyruvate = dihydroxyacetone phosphate + pyruvate</text>
        <dbReference type="Rhea" id="RHEA:18381"/>
        <dbReference type="ChEBI" id="CHEBI:15361"/>
        <dbReference type="ChEBI" id="CHEBI:16016"/>
        <dbReference type="ChEBI" id="CHEBI:57642"/>
        <dbReference type="ChEBI" id="CHEBI:58702"/>
        <dbReference type="EC" id="2.7.1.121"/>
    </reaction>
</comment>
<evidence type="ECO:0000313" key="14">
    <source>
        <dbReference type="Proteomes" id="UP000476212"/>
    </source>
</evidence>
<dbReference type="InterPro" id="IPR036662">
    <property type="entry name" value="PTS_EIIA_man-typ_sf"/>
</dbReference>
<evidence type="ECO:0000313" key="8">
    <source>
        <dbReference type="EMBL" id="CJA47470.1"/>
    </source>
</evidence>
<dbReference type="Proteomes" id="UP000476212">
    <property type="component" value="Unassembled WGS sequence"/>
</dbReference>
<proteinExistence type="predicted"/>
<evidence type="ECO:0000313" key="10">
    <source>
        <dbReference type="EMBL" id="VKB81323.1"/>
    </source>
</evidence>
<dbReference type="EMBL" id="CKTV01000023">
    <property type="protein sequence ID" value="CJA47470.1"/>
    <property type="molecule type" value="Genomic_DNA"/>
</dbReference>
<comment type="subunit">
    <text evidence="5">Homodimer. The dihydroxyacetone kinase complex is composed of a homodimer of DhaM, a homodimer of DhaK and the subunit DhaL.</text>
</comment>
<evidence type="ECO:0000256" key="3">
    <source>
        <dbReference type="ARBA" id="ARBA00012095"/>
    </source>
</evidence>
<keyword evidence="9" id="KW-0418">Kinase</keyword>
<dbReference type="RefSeq" id="WP_000443787.1">
    <property type="nucleotide sequence ID" value="NZ_AP018391.1"/>
</dbReference>
<evidence type="ECO:0000313" key="7">
    <source>
        <dbReference type="EMBL" id="CIV48258.1"/>
    </source>
</evidence>
<dbReference type="EMBL" id="WNIB01000031">
    <property type="protein sequence ID" value="MTV90198.1"/>
    <property type="molecule type" value="Genomic_DNA"/>
</dbReference>
<organism evidence="10 13">
    <name type="scientific">Streptococcus pneumoniae</name>
    <dbReference type="NCBI Taxonomy" id="1313"/>
    <lineage>
        <taxon>Bacteria</taxon>
        <taxon>Bacillati</taxon>
        <taxon>Bacillota</taxon>
        <taxon>Bacilli</taxon>
        <taxon>Lactobacillales</taxon>
        <taxon>Streptococcaceae</taxon>
        <taxon>Streptococcus</taxon>
    </lineage>
</organism>
<reference evidence="9 14" key="3">
    <citation type="submission" date="2019-11" db="EMBL/GenBank/DDBJ databases">
        <title>Growth characteristics of pneumococcus vary with the chemical composition of the capsule and with environmental conditions.</title>
        <authorList>
            <person name="Tothpal A."/>
            <person name="Desobry K."/>
            <person name="Joshi S."/>
            <person name="Wyllie A.L."/>
            <person name="Weinberger D.M."/>
        </authorList>
    </citation>
    <scope>NUCLEOTIDE SEQUENCE [LARGE SCALE GENOMIC DNA]</scope>
    <source>
        <strain evidence="9">Pnumococcus15C</strain>
        <strain evidence="14">pnumococcus15C</strain>
    </source>
</reference>
<dbReference type="PANTHER" id="PTHR38594">
    <property type="entry name" value="PEP-DEPENDENT DIHYDROXYACETONE KINASE, PHOSPHORYL DONOR SUBUNIT DHAM"/>
    <property type="match status" value="1"/>
</dbReference>
<gene>
    <name evidence="10" type="primary">dhaM</name>
    <name evidence="7" type="ORF">ERS019316_02017</name>
    <name evidence="8" type="ORF">ERS021383_01425</name>
    <name evidence="9" type="ORF">GM544_06860</name>
    <name evidence="10" type="ORF">SAMEA3353631_02262</name>
</gene>
<evidence type="ECO:0000313" key="9">
    <source>
        <dbReference type="EMBL" id="MTV90198.1"/>
    </source>
</evidence>
<dbReference type="PANTHER" id="PTHR38594:SF1">
    <property type="entry name" value="PEP-DEPENDENT DIHYDROXYACETONE KINASE, PHOSPHORYL DONOR SUBUNIT DHAM"/>
    <property type="match status" value="1"/>
</dbReference>
<evidence type="ECO:0000256" key="2">
    <source>
        <dbReference type="ARBA" id="ARBA00002788"/>
    </source>
</evidence>
<evidence type="ECO:0000313" key="13">
    <source>
        <dbReference type="Proteomes" id="UP000358702"/>
    </source>
</evidence>
<evidence type="ECO:0000256" key="1">
    <source>
        <dbReference type="ARBA" id="ARBA00001113"/>
    </source>
</evidence>
<evidence type="ECO:0000256" key="5">
    <source>
        <dbReference type="ARBA" id="ARBA00046577"/>
    </source>
</evidence>
<reference evidence="11 12" key="1">
    <citation type="submission" date="2015-03" db="EMBL/GenBank/DDBJ databases">
        <authorList>
            <consortium name="Pathogen Informatics"/>
            <person name="Murphy D."/>
        </authorList>
    </citation>
    <scope>NUCLEOTIDE SEQUENCE [LARGE SCALE GENOMIC DNA]</scope>
    <source>
        <strain evidence="7">SMRU158</strain>
        <strain evidence="8 12">SMRU1873</strain>
        <strain evidence="11">type strain: N</strain>
    </source>
</reference>
<dbReference type="EMBL" id="CAANCB010000019">
    <property type="protein sequence ID" value="VKB81323.1"/>
    <property type="molecule type" value="Genomic_DNA"/>
</dbReference>
<dbReference type="InterPro" id="IPR012844">
    <property type="entry name" value="DhaM_N"/>
</dbReference>
<dbReference type="EMBL" id="CKLF01000045">
    <property type="protein sequence ID" value="CIV48258.1"/>
    <property type="molecule type" value="Genomic_DNA"/>
</dbReference>
<dbReference type="OMA" id="IQMDEKP"/>
<reference evidence="10 13" key="2">
    <citation type="submission" date="2019-04" db="EMBL/GenBank/DDBJ databases">
        <authorList>
            <consortium name="Pathogen Informatics"/>
        </authorList>
    </citation>
    <scope>NUCLEOTIDE SEQUENCE [LARGE SCALE GENOMIC DNA]</scope>
    <source>
        <strain evidence="10 13">GPSC21</strain>
    </source>
</reference>